<dbReference type="SUPFAM" id="SSF53300">
    <property type="entry name" value="vWA-like"/>
    <property type="match status" value="1"/>
</dbReference>
<reference evidence="2 3" key="1">
    <citation type="submission" date="2015-12" db="EMBL/GenBank/DDBJ databases">
        <title>The genome of Folsomia candida.</title>
        <authorList>
            <person name="Faddeeva A."/>
            <person name="Derks M.F."/>
            <person name="Anvar Y."/>
            <person name="Smit S."/>
            <person name="Van Straalen N."/>
            <person name="Roelofs D."/>
        </authorList>
    </citation>
    <scope>NUCLEOTIDE SEQUENCE [LARGE SCALE GENOMIC DNA]</scope>
    <source>
        <strain evidence="2 3">VU population</strain>
        <tissue evidence="2">Whole body</tissue>
    </source>
</reference>
<organism evidence="2 3">
    <name type="scientific">Folsomia candida</name>
    <name type="common">Springtail</name>
    <dbReference type="NCBI Taxonomy" id="158441"/>
    <lineage>
        <taxon>Eukaryota</taxon>
        <taxon>Metazoa</taxon>
        <taxon>Ecdysozoa</taxon>
        <taxon>Arthropoda</taxon>
        <taxon>Hexapoda</taxon>
        <taxon>Collembola</taxon>
        <taxon>Entomobryomorpha</taxon>
        <taxon>Isotomoidea</taxon>
        <taxon>Isotomidae</taxon>
        <taxon>Proisotominae</taxon>
        <taxon>Folsomia</taxon>
    </lineage>
</organism>
<feature type="compositionally biased region" description="Basic and acidic residues" evidence="1">
    <location>
        <begin position="1"/>
        <end position="11"/>
    </location>
</feature>
<evidence type="ECO:0000313" key="3">
    <source>
        <dbReference type="Proteomes" id="UP000198287"/>
    </source>
</evidence>
<gene>
    <name evidence="2" type="ORF">Fcan01_10216</name>
</gene>
<sequence length="266" mass="29332">MSGKDDKRDSTDLSPSQIAKKTKTTDDESFVFVEEETEKGDHAGVKTGIEENLTSSPEVVSQIKTKTLIIVILDESGSMQAQKGDVIGGYNSFLEEQKKACENDEARLILIKFNHIVTKVHDARSLENVPELSTDNYKPGGNTALYDAVGEGIRIGEAALNEGERVLVLIMTDGQENASKNFSSSQIKTKMAEKEALGNWTFAYIGENPDQWARDMALSSSNAVPYDLAQQRENMTRMSRAVGTFRVQIQAQMQDVFTDPPSSARK</sequence>
<dbReference type="CDD" id="cd00198">
    <property type="entry name" value="vWFA"/>
    <property type="match status" value="1"/>
</dbReference>
<accession>A0A226EC81</accession>
<dbReference type="Proteomes" id="UP000198287">
    <property type="component" value="Unassembled WGS sequence"/>
</dbReference>
<proteinExistence type="predicted"/>
<feature type="region of interest" description="Disordered" evidence="1">
    <location>
        <begin position="1"/>
        <end position="41"/>
    </location>
</feature>
<dbReference type="OrthoDB" id="6495157at2759"/>
<evidence type="ECO:0000313" key="2">
    <source>
        <dbReference type="EMBL" id="OXA55039.1"/>
    </source>
</evidence>
<protein>
    <submittedName>
        <fullName evidence="2">Magnesium-chelatase 67 kDa subunit</fullName>
    </submittedName>
</protein>
<name>A0A226EC81_FOLCA</name>
<feature type="compositionally biased region" description="Acidic residues" evidence="1">
    <location>
        <begin position="27"/>
        <end position="38"/>
    </location>
</feature>
<dbReference type="InterPro" id="IPR036465">
    <property type="entry name" value="vWFA_dom_sf"/>
</dbReference>
<evidence type="ECO:0000256" key="1">
    <source>
        <dbReference type="SAM" id="MobiDB-lite"/>
    </source>
</evidence>
<dbReference type="EMBL" id="LNIX01000005">
    <property type="protein sequence ID" value="OXA55039.1"/>
    <property type="molecule type" value="Genomic_DNA"/>
</dbReference>
<dbReference type="GO" id="GO:0032991">
    <property type="term" value="C:protein-containing complex"/>
    <property type="evidence" value="ECO:0007669"/>
    <property type="project" value="UniProtKB-ARBA"/>
</dbReference>
<dbReference type="Gene3D" id="3.40.50.410">
    <property type="entry name" value="von Willebrand factor, type A domain"/>
    <property type="match status" value="1"/>
</dbReference>
<comment type="caution">
    <text evidence="2">The sequence shown here is derived from an EMBL/GenBank/DDBJ whole genome shotgun (WGS) entry which is preliminary data.</text>
</comment>
<dbReference type="AlphaFoldDB" id="A0A226EC81"/>
<keyword evidence="3" id="KW-1185">Reference proteome</keyword>